<dbReference type="InterPro" id="IPR037272">
    <property type="entry name" value="SNS_sf"/>
</dbReference>
<evidence type="ECO:0000256" key="4">
    <source>
        <dbReference type="ARBA" id="ARBA00022847"/>
    </source>
</evidence>
<keyword evidence="11" id="KW-1185">Reference proteome</keyword>
<organism evidence="10 11">
    <name type="scientific">Diploscapter pachys</name>
    <dbReference type="NCBI Taxonomy" id="2018661"/>
    <lineage>
        <taxon>Eukaryota</taxon>
        <taxon>Metazoa</taxon>
        <taxon>Ecdysozoa</taxon>
        <taxon>Nematoda</taxon>
        <taxon>Chromadorea</taxon>
        <taxon>Rhabditida</taxon>
        <taxon>Rhabditina</taxon>
        <taxon>Rhabditomorpha</taxon>
        <taxon>Rhabditoidea</taxon>
        <taxon>Rhabditidae</taxon>
        <taxon>Diploscapter</taxon>
    </lineage>
</organism>
<dbReference type="GO" id="GO:0089718">
    <property type="term" value="P:amino acid import across plasma membrane"/>
    <property type="evidence" value="ECO:0007669"/>
    <property type="project" value="TreeGrafter"/>
</dbReference>
<comment type="caution">
    <text evidence="10">The sequence shown here is derived from an EMBL/GenBank/DDBJ whole genome shotgun (WGS) entry which is preliminary data.</text>
</comment>
<keyword evidence="7" id="KW-0479">Metal-binding</keyword>
<feature type="transmembrane region" description="Helical" evidence="9">
    <location>
        <begin position="346"/>
        <end position="370"/>
    </location>
</feature>
<keyword evidence="5 9" id="KW-1133">Transmembrane helix</keyword>
<dbReference type="GO" id="GO:0015179">
    <property type="term" value="F:L-amino acid transmembrane transporter activity"/>
    <property type="evidence" value="ECO:0007669"/>
    <property type="project" value="TreeGrafter"/>
</dbReference>
<evidence type="ECO:0000256" key="7">
    <source>
        <dbReference type="PIRSR" id="PIRSR600175-1"/>
    </source>
</evidence>
<dbReference type="PRINTS" id="PR00176">
    <property type="entry name" value="NANEUSMPORT"/>
</dbReference>
<dbReference type="Pfam" id="PF00209">
    <property type="entry name" value="SNF"/>
    <property type="match status" value="1"/>
</dbReference>
<dbReference type="GO" id="GO:0005283">
    <property type="term" value="F:amino acid:sodium symporter activity"/>
    <property type="evidence" value="ECO:0007669"/>
    <property type="project" value="TreeGrafter"/>
</dbReference>
<feature type="transmembrane region" description="Helical" evidence="9">
    <location>
        <begin position="200"/>
        <end position="228"/>
    </location>
</feature>
<evidence type="ECO:0000256" key="8">
    <source>
        <dbReference type="PIRSR" id="PIRSR600175-2"/>
    </source>
</evidence>
<dbReference type="GO" id="GO:0005886">
    <property type="term" value="C:plasma membrane"/>
    <property type="evidence" value="ECO:0007669"/>
    <property type="project" value="TreeGrafter"/>
</dbReference>
<feature type="binding site" evidence="7">
    <location>
        <position position="141"/>
    </location>
    <ligand>
        <name>Na(+)</name>
        <dbReference type="ChEBI" id="CHEBI:29101"/>
        <label>1</label>
    </ligand>
</feature>
<evidence type="ECO:0000256" key="2">
    <source>
        <dbReference type="ARBA" id="ARBA00022448"/>
    </source>
</evidence>
<keyword evidence="2" id="KW-0813">Transport</keyword>
<keyword evidence="7" id="KW-0915">Sodium</keyword>
<dbReference type="STRING" id="2018661.A0A2A2M0B2"/>
<dbReference type="PANTHER" id="PTHR11616:SF324">
    <property type="entry name" value="SODIUM-DEPENDENT TRANSPORTER SNF-12"/>
    <property type="match status" value="1"/>
</dbReference>
<feature type="transmembrane region" description="Helical" evidence="9">
    <location>
        <begin position="301"/>
        <end position="325"/>
    </location>
</feature>
<comment type="subcellular location">
    <subcellularLocation>
        <location evidence="1">Membrane</location>
        <topology evidence="1">Multi-pass membrane protein</topology>
    </subcellularLocation>
</comment>
<dbReference type="Proteomes" id="UP000218231">
    <property type="component" value="Unassembled WGS sequence"/>
</dbReference>
<evidence type="ECO:0000256" key="5">
    <source>
        <dbReference type="ARBA" id="ARBA00022989"/>
    </source>
</evidence>
<dbReference type="EMBL" id="LIAE01006281">
    <property type="protein sequence ID" value="PAV91934.1"/>
    <property type="molecule type" value="Genomic_DNA"/>
</dbReference>
<feature type="disulfide bond" evidence="8">
    <location>
        <begin position="246"/>
        <end position="256"/>
    </location>
</feature>
<sequence length="446" mass="49650">MDSRIVRLRELVAMDASQAAQDYLECVCHAEETERILNRTSSRSKHPLKKKAKEAVLNSSVVAASPTTGISSSQIELTTSTATVVAAESDIGVLQRTRWWHIHRREDDYSEGKNERRELWKSQAMKDFFLSCLGFMIGVGNTMRFPAKVYQYGGGVFFIPYVFCLVFFGLPIVMLHLSIGQYSGQSANVALNKMMPIASGLGWALVLIALPVAVYYNALVSWALYYLWHSMKGLVDDSHGLPWDTCHSEWQLDVTCCDLHKLKSCLNMSTSITATEAFFHADVLSVHSLDDFSLGPLQPHLVASLAVAWFLVFIGVCKGIGSIGWSMNFTATLPYLLARVTSFMHWGSLWASLFFAMLVLAAIDAEFAWLEMIASAFMSHFSTRNKSFENRLLAGLCLGGFICGLPLCARSDPFEGAEIEHLQMGAYRFSIKSARGWMNDCQSIGY</sequence>
<dbReference type="OrthoDB" id="6581954at2759"/>
<keyword evidence="6 9" id="KW-0472">Membrane</keyword>
<dbReference type="AlphaFoldDB" id="A0A2A2M0B2"/>
<evidence type="ECO:0000313" key="11">
    <source>
        <dbReference type="Proteomes" id="UP000218231"/>
    </source>
</evidence>
<dbReference type="SUPFAM" id="SSF161070">
    <property type="entry name" value="SNF-like"/>
    <property type="match status" value="1"/>
</dbReference>
<protein>
    <recommendedName>
        <fullName evidence="12">Transporter</fullName>
    </recommendedName>
</protein>
<dbReference type="PROSITE" id="PS50267">
    <property type="entry name" value="NA_NEUROTRAN_SYMP_3"/>
    <property type="match status" value="2"/>
</dbReference>
<keyword evidence="8" id="KW-1015">Disulfide bond</keyword>
<evidence type="ECO:0000256" key="3">
    <source>
        <dbReference type="ARBA" id="ARBA00022692"/>
    </source>
</evidence>
<keyword evidence="3 9" id="KW-0812">Transmembrane</keyword>
<keyword evidence="4" id="KW-0769">Symport</keyword>
<feature type="transmembrane region" description="Helical" evidence="9">
    <location>
        <begin position="128"/>
        <end position="146"/>
    </location>
</feature>
<evidence type="ECO:0000313" key="10">
    <source>
        <dbReference type="EMBL" id="PAV91934.1"/>
    </source>
</evidence>
<dbReference type="GO" id="GO:0046872">
    <property type="term" value="F:metal ion binding"/>
    <property type="evidence" value="ECO:0007669"/>
    <property type="project" value="UniProtKB-KW"/>
</dbReference>
<accession>A0A2A2M0B2</accession>
<evidence type="ECO:0008006" key="12">
    <source>
        <dbReference type="Google" id="ProtNLM"/>
    </source>
</evidence>
<dbReference type="InterPro" id="IPR000175">
    <property type="entry name" value="Na/ntran_symport"/>
</dbReference>
<gene>
    <name evidence="10" type="ORF">WR25_06233</name>
</gene>
<evidence type="ECO:0000256" key="9">
    <source>
        <dbReference type="SAM" id="Phobius"/>
    </source>
</evidence>
<reference evidence="10 11" key="1">
    <citation type="journal article" date="2017" name="Curr. Biol.">
        <title>Genome architecture and evolution of a unichromosomal asexual nematode.</title>
        <authorList>
            <person name="Fradin H."/>
            <person name="Zegar C."/>
            <person name="Gutwein M."/>
            <person name="Lucas J."/>
            <person name="Kovtun M."/>
            <person name="Corcoran D."/>
            <person name="Baugh L.R."/>
            <person name="Kiontke K."/>
            <person name="Gunsalus K."/>
            <person name="Fitch D.H."/>
            <person name="Piano F."/>
        </authorList>
    </citation>
    <scope>NUCLEOTIDE SEQUENCE [LARGE SCALE GENOMIC DNA]</scope>
    <source>
        <strain evidence="10">PF1309</strain>
    </source>
</reference>
<name>A0A2A2M0B2_9BILA</name>
<evidence type="ECO:0000256" key="6">
    <source>
        <dbReference type="ARBA" id="ARBA00023136"/>
    </source>
</evidence>
<dbReference type="PANTHER" id="PTHR11616">
    <property type="entry name" value="SODIUM/CHLORIDE DEPENDENT TRANSPORTER"/>
    <property type="match status" value="1"/>
</dbReference>
<evidence type="ECO:0000256" key="1">
    <source>
        <dbReference type="ARBA" id="ARBA00004141"/>
    </source>
</evidence>
<feature type="transmembrane region" description="Helical" evidence="9">
    <location>
        <begin position="158"/>
        <end position="179"/>
    </location>
</feature>
<proteinExistence type="predicted"/>
<feature type="binding site" evidence="7">
    <location>
        <position position="134"/>
    </location>
    <ligand>
        <name>Na(+)</name>
        <dbReference type="ChEBI" id="CHEBI:29101"/>
        <label>1</label>
    </ligand>
</feature>